<evidence type="ECO:0000256" key="4">
    <source>
        <dbReference type="ARBA" id="ARBA00022840"/>
    </source>
</evidence>
<dbReference type="InterPro" id="IPR014001">
    <property type="entry name" value="Helicase_ATP-bd"/>
</dbReference>
<feature type="chain" id="PRO_5012238765" description="RNA helicase" evidence="6">
    <location>
        <begin position="24"/>
        <end position="1272"/>
    </location>
</feature>
<dbReference type="InterPro" id="IPR001650">
    <property type="entry name" value="Helicase_C-like"/>
</dbReference>
<keyword evidence="1" id="KW-0547">Nucleotide-binding</keyword>
<organism evidence="9 10">
    <name type="scientific">Fistulifera solaris</name>
    <name type="common">Oleaginous diatom</name>
    <dbReference type="NCBI Taxonomy" id="1519565"/>
    <lineage>
        <taxon>Eukaryota</taxon>
        <taxon>Sar</taxon>
        <taxon>Stramenopiles</taxon>
        <taxon>Ochrophyta</taxon>
        <taxon>Bacillariophyta</taxon>
        <taxon>Bacillariophyceae</taxon>
        <taxon>Bacillariophycidae</taxon>
        <taxon>Naviculales</taxon>
        <taxon>Naviculaceae</taxon>
        <taxon>Fistulifera</taxon>
    </lineage>
</organism>
<dbReference type="EMBL" id="BDSP01000213">
    <property type="protein sequence ID" value="GAX24770.1"/>
    <property type="molecule type" value="Genomic_DNA"/>
</dbReference>
<reference evidence="9 10" key="1">
    <citation type="journal article" date="2015" name="Plant Cell">
        <title>Oil accumulation by the oleaginous diatom Fistulifera solaris as revealed by the genome and transcriptome.</title>
        <authorList>
            <person name="Tanaka T."/>
            <person name="Maeda Y."/>
            <person name="Veluchamy A."/>
            <person name="Tanaka M."/>
            <person name="Abida H."/>
            <person name="Marechal E."/>
            <person name="Bowler C."/>
            <person name="Muto M."/>
            <person name="Sunaga Y."/>
            <person name="Tanaka M."/>
            <person name="Yoshino T."/>
            <person name="Taniguchi T."/>
            <person name="Fukuda Y."/>
            <person name="Nemoto M."/>
            <person name="Matsumoto M."/>
            <person name="Wong P.S."/>
            <person name="Aburatani S."/>
            <person name="Fujibuchi W."/>
        </authorList>
    </citation>
    <scope>NUCLEOTIDE SEQUENCE [LARGE SCALE GENOMIC DNA]</scope>
    <source>
        <strain evidence="9 10">JPCC DA0580</strain>
    </source>
</reference>
<keyword evidence="6" id="KW-0732">Signal</keyword>
<gene>
    <name evidence="9" type="ORF">FisN_4Hh328</name>
</gene>
<dbReference type="Pfam" id="PF00271">
    <property type="entry name" value="Helicase_C"/>
    <property type="match status" value="1"/>
</dbReference>
<evidence type="ECO:0000256" key="6">
    <source>
        <dbReference type="SAM" id="SignalP"/>
    </source>
</evidence>
<accession>A0A1Z5KEL8</accession>
<feature type="domain" description="Helicase C-terminal" evidence="8">
    <location>
        <begin position="543"/>
        <end position="731"/>
    </location>
</feature>
<feature type="domain" description="Helicase ATP-binding" evidence="7">
    <location>
        <begin position="110"/>
        <end position="255"/>
    </location>
</feature>
<dbReference type="InParanoid" id="A0A1Z5KEL8"/>
<dbReference type="CDD" id="cd18795">
    <property type="entry name" value="SF2_C_Ski2"/>
    <property type="match status" value="1"/>
</dbReference>
<dbReference type="InterPro" id="IPR027417">
    <property type="entry name" value="P-loop_NTPase"/>
</dbReference>
<evidence type="ECO:0000313" key="9">
    <source>
        <dbReference type="EMBL" id="GAX24770.1"/>
    </source>
</evidence>
<dbReference type="Gene3D" id="3.40.50.300">
    <property type="entry name" value="P-loop containing nucleotide triphosphate hydrolases"/>
    <property type="match status" value="2"/>
</dbReference>
<feature type="compositionally biased region" description="Basic and acidic residues" evidence="5">
    <location>
        <begin position="385"/>
        <end position="398"/>
    </location>
</feature>
<dbReference type="InterPro" id="IPR011545">
    <property type="entry name" value="DEAD/DEAH_box_helicase_dom"/>
</dbReference>
<dbReference type="GO" id="GO:0005524">
    <property type="term" value="F:ATP binding"/>
    <property type="evidence" value="ECO:0007669"/>
    <property type="project" value="UniProtKB-KW"/>
</dbReference>
<dbReference type="SMART" id="SM00487">
    <property type="entry name" value="DEXDc"/>
    <property type="match status" value="1"/>
</dbReference>
<proteinExistence type="predicted"/>
<dbReference type="Gene3D" id="1.10.3380.30">
    <property type="match status" value="1"/>
</dbReference>
<evidence type="ECO:0000259" key="7">
    <source>
        <dbReference type="PROSITE" id="PS51192"/>
    </source>
</evidence>
<keyword evidence="10" id="KW-1185">Reference proteome</keyword>
<dbReference type="SMART" id="SM01142">
    <property type="entry name" value="DSHCT"/>
    <property type="match status" value="1"/>
</dbReference>
<evidence type="ECO:0000256" key="1">
    <source>
        <dbReference type="ARBA" id="ARBA00022741"/>
    </source>
</evidence>
<dbReference type="SUPFAM" id="SSF52540">
    <property type="entry name" value="P-loop containing nucleoside triphosphate hydrolases"/>
    <property type="match status" value="1"/>
</dbReference>
<dbReference type="SMART" id="SM00490">
    <property type="entry name" value="HELICc"/>
    <property type="match status" value="1"/>
</dbReference>
<evidence type="ECO:0008006" key="11">
    <source>
        <dbReference type="Google" id="ProtNLM"/>
    </source>
</evidence>
<dbReference type="Pfam" id="PF00270">
    <property type="entry name" value="DEAD"/>
    <property type="match status" value="1"/>
</dbReference>
<dbReference type="PANTHER" id="PTHR12131">
    <property type="entry name" value="ATP-DEPENDENT RNA AND DNA HELICASE"/>
    <property type="match status" value="1"/>
</dbReference>
<feature type="signal peptide" evidence="6">
    <location>
        <begin position="1"/>
        <end position="23"/>
    </location>
</feature>
<dbReference type="GO" id="GO:0055087">
    <property type="term" value="C:Ski complex"/>
    <property type="evidence" value="ECO:0007669"/>
    <property type="project" value="TreeGrafter"/>
</dbReference>
<dbReference type="PANTHER" id="PTHR12131:SF1">
    <property type="entry name" value="ATP-DEPENDENT RNA HELICASE SUPV3L1, MITOCHONDRIAL-RELATED"/>
    <property type="match status" value="1"/>
</dbReference>
<keyword evidence="4" id="KW-0067">ATP-binding</keyword>
<dbReference type="InterPro" id="IPR050699">
    <property type="entry name" value="RNA-DNA_Helicase"/>
</dbReference>
<dbReference type="GO" id="GO:0003676">
    <property type="term" value="F:nucleic acid binding"/>
    <property type="evidence" value="ECO:0007669"/>
    <property type="project" value="InterPro"/>
</dbReference>
<keyword evidence="3" id="KW-0347">Helicase</keyword>
<evidence type="ECO:0000256" key="3">
    <source>
        <dbReference type="ARBA" id="ARBA00022806"/>
    </source>
</evidence>
<name>A0A1Z5KEL8_FISSO</name>
<evidence type="ECO:0000256" key="5">
    <source>
        <dbReference type="SAM" id="MobiDB-lite"/>
    </source>
</evidence>
<dbReference type="PROSITE" id="PS51194">
    <property type="entry name" value="HELICASE_CTER"/>
    <property type="match status" value="1"/>
</dbReference>
<sequence length="1272" mass="142617">MKRSLVFSLSCFLLKAGNISVWAFLNSPSWIHQRTASLAVESPLLHNQRQLEVSSNSIFFSLSALRSTTTNSISSSSLDTQEAIEFTKQGRAFFQQHFSFPLDDWQCQAGGAILQGRHVIVCAPTGAGKTVVGEMALLWNQRGIYTTPLKALSNQKYLELRQIYPNRCGLSTGDVSLSTDADICVMTTEVYRNRVWRGEEEHPDSTQVVILDEFHYIGNPGRGGVWEECVISCPDTTQLICLSATLANAASLRAWMESVTSRQTVLIETKERPVPLQYLFATQDGLYPLFRNAQAGPGARFGLLGYRGDGVSSANNGKGGDVASFQTSRGFGVPMPEALTAVEKLPKGLQVNPALEAAAQRRAQRVQRTLERQKAAWRVQTNQKRNNESKRNYNENDSKYSNGGNNRKSLSPREERREKERLLKQEMRRAVPSISALVQRLQQKDLLPAIFFLFSRNGCDQAATSLYQYFKGPRDRLLDVNFSDDENEDDVFGNNRRTFPTRSRSSKNKLKIQNVLQDKLGRNFRTKGDYLSESVLSDIFEAGIDDSIPYDRESPLSKKNWHYYATAGLLDQTQVEKVSMRLETFNTENPEIALDTQICEQFLFGIGSHHAGLLPAQKSLVERLFQDQLLPVVFATETLAAGINMPARTTVLLSMAKRTGTGGSIQLLETANVLQMAGRAGRRGMDDAGTCVLVATPFESHQQAATILTDPILPIQSQFSPSYTLAIQLIERGQGQLNVAEELIRKSFALWQRRELAEATAVNNSENADTSENNLEAQERFWNDMMQLLEERSFSSKAIAKILKLFNDKESLKRTSKSFQGLHQMLQLEETTLQYLQKECFDLKEVEEASRQSMLGDFLCETDADLQHQMEAQHERIQQVLSQLQEHPFTMVTSIVNNALLESTPSARRLQNSLQQATLSRDGSVLQADQLSDFAKSAVVAQRKSRKSQQKKSKMTDPSLPDWAVEEDLVPDAWDDVLSIIKTLVAYGCLVEDTEGKYRVTHGGQTVGRLSLDNSLWALVAMGGAWDVVGVSDKFNEFRKEMYEFEQDELYPESIMSDPSVAIISPQEFLSASDEAAKLRRLLLNLPSAELAGYISCLVSERSDRENSGMLDTFHRLSVQQQRVIESSLTVMERFMQVQKDYDVDTNTRQCALDISNCEVVTAWASGCSWQEALRISGQSPGDLARTLSRVLDAVRQFSNLPFEPVRNNPSAGLHADLRYACRKAAKIMNRYPVKDPLAFVADDNDDEDSMGLNSNQQELKRDDEELLEVVE</sequence>
<dbReference type="AlphaFoldDB" id="A0A1Z5KEL8"/>
<dbReference type="InterPro" id="IPR012961">
    <property type="entry name" value="Ski2/MTR4_C"/>
</dbReference>
<dbReference type="OrthoDB" id="64767at2759"/>
<dbReference type="PROSITE" id="PS51192">
    <property type="entry name" value="HELICASE_ATP_BIND_1"/>
    <property type="match status" value="1"/>
</dbReference>
<protein>
    <recommendedName>
        <fullName evidence="11">RNA helicase</fullName>
    </recommendedName>
</protein>
<dbReference type="GO" id="GO:0004386">
    <property type="term" value="F:helicase activity"/>
    <property type="evidence" value="ECO:0007669"/>
    <property type="project" value="UniProtKB-KW"/>
</dbReference>
<dbReference type="GO" id="GO:0070478">
    <property type="term" value="P:nuclear-transcribed mRNA catabolic process, 3'-5' exonucleolytic nonsense-mediated decay"/>
    <property type="evidence" value="ECO:0007669"/>
    <property type="project" value="TreeGrafter"/>
</dbReference>
<dbReference type="Proteomes" id="UP000198406">
    <property type="component" value="Unassembled WGS sequence"/>
</dbReference>
<evidence type="ECO:0000256" key="2">
    <source>
        <dbReference type="ARBA" id="ARBA00022801"/>
    </source>
</evidence>
<evidence type="ECO:0000313" key="10">
    <source>
        <dbReference type="Proteomes" id="UP000198406"/>
    </source>
</evidence>
<dbReference type="GO" id="GO:0016787">
    <property type="term" value="F:hydrolase activity"/>
    <property type="evidence" value="ECO:0007669"/>
    <property type="project" value="UniProtKB-KW"/>
</dbReference>
<comment type="caution">
    <text evidence="9">The sequence shown here is derived from an EMBL/GenBank/DDBJ whole genome shotgun (WGS) entry which is preliminary data.</text>
</comment>
<dbReference type="Pfam" id="PF08148">
    <property type="entry name" value="DSHCT"/>
    <property type="match status" value="1"/>
</dbReference>
<keyword evidence="2" id="KW-0378">Hydrolase</keyword>
<evidence type="ECO:0000259" key="8">
    <source>
        <dbReference type="PROSITE" id="PS51194"/>
    </source>
</evidence>
<feature type="region of interest" description="Disordered" evidence="5">
    <location>
        <begin position="366"/>
        <end position="418"/>
    </location>
</feature>
<feature type="region of interest" description="Disordered" evidence="5">
    <location>
        <begin position="1243"/>
        <end position="1272"/>
    </location>
</feature>